<accession>A0A0D0CZV2</accession>
<feature type="transmembrane region" description="Helical" evidence="1">
    <location>
        <begin position="208"/>
        <end position="235"/>
    </location>
</feature>
<reference evidence="2 3" key="1">
    <citation type="submission" date="2014-04" db="EMBL/GenBank/DDBJ databases">
        <title>Evolutionary Origins and Diversification of the Mycorrhizal Mutualists.</title>
        <authorList>
            <consortium name="DOE Joint Genome Institute"/>
            <consortium name="Mycorrhizal Genomics Consortium"/>
            <person name="Kohler A."/>
            <person name="Kuo A."/>
            <person name="Nagy L.G."/>
            <person name="Floudas D."/>
            <person name="Copeland A."/>
            <person name="Barry K.W."/>
            <person name="Cichocki N."/>
            <person name="Veneault-Fourrey C."/>
            <person name="LaButti K."/>
            <person name="Lindquist E.A."/>
            <person name="Lipzen A."/>
            <person name="Lundell T."/>
            <person name="Morin E."/>
            <person name="Murat C."/>
            <person name="Riley R."/>
            <person name="Ohm R."/>
            <person name="Sun H."/>
            <person name="Tunlid A."/>
            <person name="Henrissat B."/>
            <person name="Grigoriev I.V."/>
            <person name="Hibbett D.S."/>
            <person name="Martin F."/>
        </authorList>
    </citation>
    <scope>NUCLEOTIDE SEQUENCE [LARGE SCALE GENOMIC DNA]</scope>
    <source>
        <strain evidence="2 3">FD-317 M1</strain>
    </source>
</reference>
<protein>
    <recommendedName>
        <fullName evidence="4">Taste receptor type 2</fullName>
    </recommendedName>
</protein>
<keyword evidence="1" id="KW-0472">Membrane</keyword>
<sequence length="292" mass="32494">MTPEEQKIVLAYATSVYSNTVITVIVGVTGSGVGILGIFIATHILATKSRSRSRITLLTCLAITLITLAWNIFTSVAFPIIQDQVIFSEAKPVESMTSWLGRILVLLSDFTVVWRTWVLFEQERLWRILLVLLMLVNAGVIIASCILDDIKIRLLESNSATILDWLSVMLSLVVNMFATGLIAWKAWHHHYAMKEAAFRKRTRVQNILLLLIESGAIYCTIQMLYVVMILLNIYGPISSSSFLLTKGIISGIFMLASAWYPVAVVILININGSPIIETVHINQTLEGIGQNE</sequence>
<feature type="transmembrane region" description="Helical" evidence="1">
    <location>
        <begin position="247"/>
        <end position="268"/>
    </location>
</feature>
<feature type="transmembrane region" description="Helical" evidence="1">
    <location>
        <begin position="57"/>
        <end position="79"/>
    </location>
</feature>
<feature type="transmembrane region" description="Helical" evidence="1">
    <location>
        <begin position="166"/>
        <end position="187"/>
    </location>
</feature>
<feature type="transmembrane region" description="Helical" evidence="1">
    <location>
        <begin position="20"/>
        <end position="45"/>
    </location>
</feature>
<evidence type="ECO:0000313" key="3">
    <source>
        <dbReference type="Proteomes" id="UP000053593"/>
    </source>
</evidence>
<dbReference type="OrthoDB" id="2884172at2759"/>
<feature type="transmembrane region" description="Helical" evidence="1">
    <location>
        <begin position="99"/>
        <end position="118"/>
    </location>
</feature>
<evidence type="ECO:0008006" key="4">
    <source>
        <dbReference type="Google" id="ProtNLM"/>
    </source>
</evidence>
<keyword evidence="3" id="KW-1185">Reference proteome</keyword>
<proteinExistence type="predicted"/>
<dbReference type="HOGENOM" id="CLU_071641_1_0_1"/>
<dbReference type="AlphaFoldDB" id="A0A0D0CZV2"/>
<organism evidence="2 3">
    <name type="scientific">Collybiopsis luxurians FD-317 M1</name>
    <dbReference type="NCBI Taxonomy" id="944289"/>
    <lineage>
        <taxon>Eukaryota</taxon>
        <taxon>Fungi</taxon>
        <taxon>Dikarya</taxon>
        <taxon>Basidiomycota</taxon>
        <taxon>Agaricomycotina</taxon>
        <taxon>Agaricomycetes</taxon>
        <taxon>Agaricomycetidae</taxon>
        <taxon>Agaricales</taxon>
        <taxon>Marasmiineae</taxon>
        <taxon>Omphalotaceae</taxon>
        <taxon>Collybiopsis</taxon>
        <taxon>Collybiopsis luxurians</taxon>
    </lineage>
</organism>
<dbReference type="EMBL" id="KN834768">
    <property type="protein sequence ID" value="KIK62168.1"/>
    <property type="molecule type" value="Genomic_DNA"/>
</dbReference>
<keyword evidence="1" id="KW-0812">Transmembrane</keyword>
<dbReference type="Proteomes" id="UP000053593">
    <property type="component" value="Unassembled WGS sequence"/>
</dbReference>
<feature type="transmembrane region" description="Helical" evidence="1">
    <location>
        <begin position="125"/>
        <end position="146"/>
    </location>
</feature>
<evidence type="ECO:0000256" key="1">
    <source>
        <dbReference type="SAM" id="Phobius"/>
    </source>
</evidence>
<name>A0A0D0CZV2_9AGAR</name>
<keyword evidence="1" id="KW-1133">Transmembrane helix</keyword>
<gene>
    <name evidence="2" type="ORF">GYMLUDRAFT_552497</name>
</gene>
<evidence type="ECO:0000313" key="2">
    <source>
        <dbReference type="EMBL" id="KIK62168.1"/>
    </source>
</evidence>